<dbReference type="InterPro" id="IPR013088">
    <property type="entry name" value="Znf_NHR/GATA"/>
</dbReference>
<evidence type="ECO:0000256" key="6">
    <source>
        <dbReference type="ARBA" id="ARBA00022833"/>
    </source>
</evidence>
<name>A0A7R8YQ42_HERIL</name>
<keyword evidence="5" id="KW-0863">Zinc-finger</keyword>
<dbReference type="GO" id="GO:0043565">
    <property type="term" value="F:sequence-specific DNA binding"/>
    <property type="evidence" value="ECO:0007669"/>
    <property type="project" value="InterPro"/>
</dbReference>
<reference evidence="14 15" key="1">
    <citation type="submission" date="2020-11" db="EMBL/GenBank/DDBJ databases">
        <authorList>
            <person name="Wallbank WR R."/>
            <person name="Pardo Diaz C."/>
            <person name="Kozak K."/>
            <person name="Martin S."/>
            <person name="Jiggins C."/>
            <person name="Moest M."/>
            <person name="Warren A I."/>
            <person name="Generalovic N T."/>
            <person name="Byers J.R.P. K."/>
            <person name="Montejo-Kovacevich G."/>
            <person name="Yen C E."/>
        </authorList>
    </citation>
    <scope>NUCLEOTIDE SEQUENCE [LARGE SCALE GENOMIC DNA]</scope>
</reference>
<feature type="compositionally biased region" description="Low complexity" evidence="12">
    <location>
        <begin position="129"/>
        <end position="145"/>
    </location>
</feature>
<feature type="compositionally biased region" description="Polar residues" evidence="12">
    <location>
        <begin position="254"/>
        <end position="272"/>
    </location>
</feature>
<protein>
    <recommendedName>
        <fullName evidence="13">Nuclear receptor domain-containing protein</fullName>
    </recommendedName>
</protein>
<dbReference type="PANTHER" id="PTHR48092">
    <property type="entry name" value="KNIRPS-RELATED PROTEIN-RELATED"/>
    <property type="match status" value="1"/>
</dbReference>
<dbReference type="SUPFAM" id="SSF57716">
    <property type="entry name" value="Glucocorticoid receptor-like (DNA-binding domain)"/>
    <property type="match status" value="1"/>
</dbReference>
<evidence type="ECO:0000256" key="11">
    <source>
        <dbReference type="ARBA" id="ARBA00023242"/>
    </source>
</evidence>
<evidence type="ECO:0000313" key="14">
    <source>
        <dbReference type="EMBL" id="CAD7081288.1"/>
    </source>
</evidence>
<sequence>MILEKMNQQCKVCGEPAAGFHFGAFTCEGCKSFFGRTYNNLSSISECKNNGECVINKKNRTACKACRLRKCLYVGMSKSGSRYGRRSNWFKIHCLLQEQQQQQQPSTLPQILQSQNHPLASQLSYLHCSQQQQPSHQNNNKTPSPLKSPLPSSPCMLTNPFLSVGRHLLNGSHMCMDKTAAGPNRVSSNSSSDSGASSADPEDSIVSNKDIYGSPVVDQPFNCKPMAKKLDPVRSISEPLNPYLVLPHVTISPASPRSPPTSLSVPISSSGIQEEPIDLSVKSQKRSRTASPIHNTTENVPKLTPLDLTLVRSNSLSG</sequence>
<comment type="similarity">
    <text evidence="2">Belongs to the nuclear hormone receptor family. NR0 subfamily.</text>
</comment>
<keyword evidence="3" id="KW-0217">Developmental protein</keyword>
<keyword evidence="11" id="KW-0539">Nucleus</keyword>
<feature type="compositionally biased region" description="Polar residues" evidence="12">
    <location>
        <begin position="289"/>
        <end position="299"/>
    </location>
</feature>
<dbReference type="PROSITE" id="PS51030">
    <property type="entry name" value="NUCLEAR_REC_DBD_2"/>
    <property type="match status" value="1"/>
</dbReference>
<evidence type="ECO:0000256" key="8">
    <source>
        <dbReference type="ARBA" id="ARBA00023125"/>
    </source>
</evidence>
<keyword evidence="10" id="KW-0675">Receptor</keyword>
<dbReference type="PRINTS" id="PR00047">
    <property type="entry name" value="STROIDFINGER"/>
</dbReference>
<gene>
    <name evidence="14" type="ORF">HERILL_LOCUS4403</name>
</gene>
<organism evidence="14 15">
    <name type="scientific">Hermetia illucens</name>
    <name type="common">Black soldier fly</name>
    <dbReference type="NCBI Taxonomy" id="343691"/>
    <lineage>
        <taxon>Eukaryota</taxon>
        <taxon>Metazoa</taxon>
        <taxon>Ecdysozoa</taxon>
        <taxon>Arthropoda</taxon>
        <taxon>Hexapoda</taxon>
        <taxon>Insecta</taxon>
        <taxon>Pterygota</taxon>
        <taxon>Neoptera</taxon>
        <taxon>Endopterygota</taxon>
        <taxon>Diptera</taxon>
        <taxon>Brachycera</taxon>
        <taxon>Stratiomyomorpha</taxon>
        <taxon>Stratiomyidae</taxon>
        <taxon>Hermetiinae</taxon>
        <taxon>Hermetia</taxon>
    </lineage>
</organism>
<comment type="subcellular location">
    <subcellularLocation>
        <location evidence="1">Nucleus</location>
    </subcellularLocation>
</comment>
<dbReference type="EMBL" id="LR899010">
    <property type="protein sequence ID" value="CAD7081288.1"/>
    <property type="molecule type" value="Genomic_DNA"/>
</dbReference>
<feature type="region of interest" description="Disordered" evidence="12">
    <location>
        <begin position="254"/>
        <end position="300"/>
    </location>
</feature>
<evidence type="ECO:0000256" key="10">
    <source>
        <dbReference type="ARBA" id="ARBA00023170"/>
    </source>
</evidence>
<dbReference type="InParanoid" id="A0A7R8YQ42"/>
<dbReference type="SMART" id="SM00399">
    <property type="entry name" value="ZnF_C4"/>
    <property type="match status" value="1"/>
</dbReference>
<accession>A0A7R8YQ42</accession>
<evidence type="ECO:0000256" key="1">
    <source>
        <dbReference type="ARBA" id="ARBA00004123"/>
    </source>
</evidence>
<feature type="domain" description="Nuclear receptor" evidence="13">
    <location>
        <begin position="7"/>
        <end position="83"/>
    </location>
</feature>
<evidence type="ECO:0000256" key="5">
    <source>
        <dbReference type="ARBA" id="ARBA00022771"/>
    </source>
</evidence>
<dbReference type="Gene3D" id="3.30.50.10">
    <property type="entry name" value="Erythroid Transcription Factor GATA-1, subunit A"/>
    <property type="match status" value="1"/>
</dbReference>
<keyword evidence="8" id="KW-0238">DNA-binding</keyword>
<feature type="region of interest" description="Disordered" evidence="12">
    <location>
        <begin position="128"/>
        <end position="150"/>
    </location>
</feature>
<dbReference type="InterPro" id="IPR050200">
    <property type="entry name" value="Nuclear_hormone_rcpt_NR3"/>
</dbReference>
<keyword evidence="4" id="KW-0479">Metal-binding</keyword>
<dbReference type="GO" id="GO:0003700">
    <property type="term" value="F:DNA-binding transcription factor activity"/>
    <property type="evidence" value="ECO:0007669"/>
    <property type="project" value="InterPro"/>
</dbReference>
<feature type="compositionally biased region" description="Low complexity" evidence="12">
    <location>
        <begin position="187"/>
        <end position="199"/>
    </location>
</feature>
<keyword evidence="7" id="KW-0805">Transcription regulation</keyword>
<evidence type="ECO:0000256" key="2">
    <source>
        <dbReference type="ARBA" id="ARBA00006647"/>
    </source>
</evidence>
<dbReference type="GO" id="GO:0008270">
    <property type="term" value="F:zinc ion binding"/>
    <property type="evidence" value="ECO:0007669"/>
    <property type="project" value="UniProtKB-KW"/>
</dbReference>
<dbReference type="PROSITE" id="PS00031">
    <property type="entry name" value="NUCLEAR_REC_DBD_1"/>
    <property type="match status" value="1"/>
</dbReference>
<dbReference type="InterPro" id="IPR001628">
    <property type="entry name" value="Znf_hrmn_rcpt"/>
</dbReference>
<evidence type="ECO:0000256" key="3">
    <source>
        <dbReference type="ARBA" id="ARBA00022473"/>
    </source>
</evidence>
<proteinExistence type="inferred from homology"/>
<dbReference type="Proteomes" id="UP000594454">
    <property type="component" value="Chromosome 2"/>
</dbReference>
<dbReference type="Pfam" id="PF00105">
    <property type="entry name" value="zf-C4"/>
    <property type="match status" value="1"/>
</dbReference>
<dbReference type="FunFam" id="3.30.50.10:FF:000034">
    <property type="entry name" value="CLUMA_CG002674, isoform A"/>
    <property type="match status" value="1"/>
</dbReference>
<dbReference type="FunCoup" id="A0A7R8YQ42">
    <property type="interactions" value="224"/>
</dbReference>
<evidence type="ECO:0000313" key="15">
    <source>
        <dbReference type="Proteomes" id="UP000594454"/>
    </source>
</evidence>
<keyword evidence="15" id="KW-1185">Reference proteome</keyword>
<evidence type="ECO:0000256" key="9">
    <source>
        <dbReference type="ARBA" id="ARBA00023163"/>
    </source>
</evidence>
<evidence type="ECO:0000256" key="12">
    <source>
        <dbReference type="SAM" id="MobiDB-lite"/>
    </source>
</evidence>
<feature type="region of interest" description="Disordered" evidence="12">
    <location>
        <begin position="179"/>
        <end position="211"/>
    </location>
</feature>
<keyword evidence="6" id="KW-0862">Zinc</keyword>
<dbReference type="OrthoDB" id="5850793at2759"/>
<dbReference type="GO" id="GO:0005634">
    <property type="term" value="C:nucleus"/>
    <property type="evidence" value="ECO:0007669"/>
    <property type="project" value="UniProtKB-SubCell"/>
</dbReference>
<evidence type="ECO:0000256" key="4">
    <source>
        <dbReference type="ARBA" id="ARBA00022723"/>
    </source>
</evidence>
<dbReference type="AlphaFoldDB" id="A0A7R8YQ42"/>
<keyword evidence="9" id="KW-0804">Transcription</keyword>
<evidence type="ECO:0000256" key="7">
    <source>
        <dbReference type="ARBA" id="ARBA00023015"/>
    </source>
</evidence>
<evidence type="ECO:0000259" key="13">
    <source>
        <dbReference type="PROSITE" id="PS51030"/>
    </source>
</evidence>